<feature type="domain" description="HTH myb-type" evidence="3">
    <location>
        <begin position="115"/>
        <end position="169"/>
    </location>
</feature>
<evidence type="ECO:0000259" key="2">
    <source>
        <dbReference type="PROSITE" id="PS50090"/>
    </source>
</evidence>
<dbReference type="InterPro" id="IPR001005">
    <property type="entry name" value="SANT/Myb"/>
</dbReference>
<dbReference type="SUPFAM" id="SSF46689">
    <property type="entry name" value="Homeodomain-like"/>
    <property type="match status" value="1"/>
</dbReference>
<dbReference type="Gene3D" id="1.10.10.60">
    <property type="entry name" value="Homeodomain-like"/>
    <property type="match status" value="1"/>
</dbReference>
<evidence type="ECO:0000256" key="1">
    <source>
        <dbReference type="SAM" id="MobiDB-lite"/>
    </source>
</evidence>
<dbReference type="AlphaFoldDB" id="A0A4P9Z3F6"/>
<dbReference type="Pfam" id="PF00249">
    <property type="entry name" value="Myb_DNA-binding"/>
    <property type="match status" value="1"/>
</dbReference>
<dbReference type="SMART" id="SM00717">
    <property type="entry name" value="SANT"/>
    <property type="match status" value="1"/>
</dbReference>
<feature type="domain" description="Myb-like" evidence="2">
    <location>
        <begin position="115"/>
        <end position="165"/>
    </location>
</feature>
<dbReference type="InterPro" id="IPR009057">
    <property type="entry name" value="Homeodomain-like_sf"/>
</dbReference>
<gene>
    <name evidence="4" type="ORF">SYNPS1DRAFT_21306</name>
</gene>
<name>A0A4P9Z3F6_9FUNG</name>
<evidence type="ECO:0000259" key="3">
    <source>
        <dbReference type="PROSITE" id="PS51294"/>
    </source>
</evidence>
<feature type="compositionally biased region" description="Polar residues" evidence="1">
    <location>
        <begin position="48"/>
        <end position="67"/>
    </location>
</feature>
<dbReference type="Proteomes" id="UP000278143">
    <property type="component" value="Unassembled WGS sequence"/>
</dbReference>
<feature type="compositionally biased region" description="Polar residues" evidence="1">
    <location>
        <begin position="8"/>
        <end position="24"/>
    </location>
</feature>
<proteinExistence type="predicted"/>
<evidence type="ECO:0000313" key="4">
    <source>
        <dbReference type="EMBL" id="RKP27087.1"/>
    </source>
</evidence>
<evidence type="ECO:0000313" key="5">
    <source>
        <dbReference type="Proteomes" id="UP000278143"/>
    </source>
</evidence>
<protein>
    <submittedName>
        <fullName evidence="4">Uncharacterized protein</fullName>
    </submittedName>
</protein>
<keyword evidence="5" id="KW-1185">Reference proteome</keyword>
<feature type="compositionally biased region" description="Low complexity" evidence="1">
    <location>
        <begin position="68"/>
        <end position="78"/>
    </location>
</feature>
<feature type="region of interest" description="Disordered" evidence="1">
    <location>
        <begin position="1"/>
        <end position="97"/>
    </location>
</feature>
<dbReference type="InterPro" id="IPR017930">
    <property type="entry name" value="Myb_dom"/>
</dbReference>
<dbReference type="PROSITE" id="PS51294">
    <property type="entry name" value="HTH_MYB"/>
    <property type="match status" value="1"/>
</dbReference>
<dbReference type="PROSITE" id="PS50090">
    <property type="entry name" value="MYB_LIKE"/>
    <property type="match status" value="1"/>
</dbReference>
<dbReference type="OrthoDB" id="2143914at2759"/>
<dbReference type="CDD" id="cd00167">
    <property type="entry name" value="SANT"/>
    <property type="match status" value="1"/>
</dbReference>
<reference evidence="5" key="1">
    <citation type="journal article" date="2018" name="Nat. Microbiol.">
        <title>Leveraging single-cell genomics to expand the fungal tree of life.</title>
        <authorList>
            <person name="Ahrendt S.R."/>
            <person name="Quandt C.A."/>
            <person name="Ciobanu D."/>
            <person name="Clum A."/>
            <person name="Salamov A."/>
            <person name="Andreopoulos B."/>
            <person name="Cheng J.F."/>
            <person name="Woyke T."/>
            <person name="Pelin A."/>
            <person name="Henrissat B."/>
            <person name="Reynolds N.K."/>
            <person name="Benny G.L."/>
            <person name="Smith M.E."/>
            <person name="James T.Y."/>
            <person name="Grigoriev I.V."/>
        </authorList>
    </citation>
    <scope>NUCLEOTIDE SEQUENCE [LARGE SCALE GENOMIC DNA]</scope>
    <source>
        <strain evidence="5">Benny S71-1</strain>
    </source>
</reference>
<organism evidence="4 5">
    <name type="scientific">Syncephalis pseudoplumigaleata</name>
    <dbReference type="NCBI Taxonomy" id="1712513"/>
    <lineage>
        <taxon>Eukaryota</taxon>
        <taxon>Fungi</taxon>
        <taxon>Fungi incertae sedis</taxon>
        <taxon>Zoopagomycota</taxon>
        <taxon>Zoopagomycotina</taxon>
        <taxon>Zoopagomycetes</taxon>
        <taxon>Zoopagales</taxon>
        <taxon>Piptocephalidaceae</taxon>
        <taxon>Syncephalis</taxon>
    </lineage>
</organism>
<sequence length="276" mass="29812">MSLMLPPTSMTVDNTENESPTANDHPSCATPDPMLLSSPTVSRVARQSPLSDISMQRQNQRNVIQDGTATTPSSSTSAKEVYVRNRTPSRSSTASVSAASVSAAAAATAATETGTESNRRGRWTFKEDQRLRRFVLDYGENWAYISTQMPGRTVLQCQRRWNHVVRYYSSFTDANKMSAHGQPMTSAAVSTTLPLLAKKPVDIEGSLASTARSSGSLLSAAKARVLAGLFRRADEFLASQLVKLRADGATRRRNDSVPIAPSGTLNSLTAAQMQQL</sequence>
<feature type="non-terminal residue" evidence="4">
    <location>
        <position position="276"/>
    </location>
</feature>
<dbReference type="EMBL" id="KZ989273">
    <property type="protein sequence ID" value="RKP27087.1"/>
    <property type="molecule type" value="Genomic_DNA"/>
</dbReference>
<accession>A0A4P9Z3F6</accession>